<dbReference type="HOGENOM" id="CLU_350358_0_0_1"/>
<dbReference type="eggNOG" id="ENOG502R3D1">
    <property type="taxonomic scope" value="Eukaryota"/>
</dbReference>
<reference evidence="1" key="3">
    <citation type="submission" date="2015-04" db="UniProtKB">
        <authorList>
            <consortium name="EnsemblPlants"/>
        </authorList>
    </citation>
    <scope>IDENTIFICATION</scope>
</reference>
<reference evidence="1 2" key="1">
    <citation type="submission" date="2012-08" db="EMBL/GenBank/DDBJ databases">
        <title>Oryza genome evolution.</title>
        <authorList>
            <person name="Wing R.A."/>
        </authorList>
    </citation>
    <scope>NUCLEOTIDE SEQUENCE</scope>
</reference>
<accession>A0A0D9WV73</accession>
<dbReference type="AlphaFoldDB" id="A0A0D9WV73"/>
<evidence type="ECO:0000313" key="1">
    <source>
        <dbReference type="EnsemblPlants" id="LPERR07G01940.3"/>
    </source>
</evidence>
<reference evidence="2" key="2">
    <citation type="submission" date="2013-12" db="EMBL/GenBank/DDBJ databases">
        <authorList>
            <person name="Yu Y."/>
            <person name="Lee S."/>
            <person name="de Baynast K."/>
            <person name="Wissotski M."/>
            <person name="Liu L."/>
            <person name="Talag J."/>
            <person name="Goicoechea J."/>
            <person name="Angelova A."/>
            <person name="Jetty R."/>
            <person name="Kudrna D."/>
            <person name="Golser W."/>
            <person name="Rivera L."/>
            <person name="Zhang J."/>
            <person name="Wing R."/>
        </authorList>
    </citation>
    <scope>NUCLEOTIDE SEQUENCE</scope>
</reference>
<dbReference type="Gramene" id="LPERR07G01940.3">
    <property type="protein sequence ID" value="LPERR07G01940.3"/>
    <property type="gene ID" value="LPERR07G01940"/>
</dbReference>
<proteinExistence type="predicted"/>
<sequence length="836" mass="90879">MSPRHIPPPPPSFAGRRRRLLADRLPRRAGFAIPKLACSLAAKELELFILKMCFLMCKKDKCRQIVRQQVVGTKYLTSDSVRYHLPDKMSGVIVPTLFADHGYCATYGSNPSFCIIASKLELSVAGVNSGNGASPSRYCITCLIKGLSLAIGCEHMSPSFKTRKASSTFFGSTVCGSDPLCQCWRTQSTSIFLPWCALLLIGHRPQVTSRRNVPKANTSVRGDAFPVCASSGAMNPMVPTRSLYENRCGPNSTSQSSLNSAYLICLLTSSMTTTKINAAATIGNVIFKIFCKLLSLGQGSLGNLAISIVHPYLEPLAIAAHEGQVLQDATMLVVVEADMVRFLGAKAVDVDADVVAIGIVQFNVLGSIDLHGKHAVACAVVTATVEEAQELSRGGTREALVWGDDEGHAISARIIGEMMPNMKATEKDWTEPLWGNRGCAVEIEVGFTGAGEAGVDKVIFASAGAEGFKKAKIEDEGSNKGQMPILHVTSRRNVPKANTSVRGDALPVHTNSGARPYQILLHQKPLVPTMKHPVYQHQVTSRTNMPKANTSVRGVALLSDHQDLGPRLLAFEGFGHLYGSYGYIDLSAVPIVFQPHLHHLITCECNVVEVTIVTSLVACTTGVHRCETIDVDSNMVVIDIPVLVILVRVELDSEEMVGWITVVMVIYKAKDSSGNLSPPVTFPKKVIQHAITQVCWHQLWEWSATFKVLHDLPHTGPCIAKWMCTHNPLCQCSTTQSINICELSSARLSIGLFPHVTSRRKMPKAYTSVRGVALPLRASSGARYPMWHQWFSYLKGSHGHIDLCGLFIVVHPYLHCLVATKGQIGEDTLAITIEAS</sequence>
<evidence type="ECO:0000313" key="2">
    <source>
        <dbReference type="Proteomes" id="UP000032180"/>
    </source>
</evidence>
<dbReference type="Proteomes" id="UP000032180">
    <property type="component" value="Chromosome 7"/>
</dbReference>
<organism evidence="1 2">
    <name type="scientific">Leersia perrieri</name>
    <dbReference type="NCBI Taxonomy" id="77586"/>
    <lineage>
        <taxon>Eukaryota</taxon>
        <taxon>Viridiplantae</taxon>
        <taxon>Streptophyta</taxon>
        <taxon>Embryophyta</taxon>
        <taxon>Tracheophyta</taxon>
        <taxon>Spermatophyta</taxon>
        <taxon>Magnoliopsida</taxon>
        <taxon>Liliopsida</taxon>
        <taxon>Poales</taxon>
        <taxon>Poaceae</taxon>
        <taxon>BOP clade</taxon>
        <taxon>Oryzoideae</taxon>
        <taxon>Oryzeae</taxon>
        <taxon>Oryzinae</taxon>
        <taxon>Leersia</taxon>
    </lineage>
</organism>
<keyword evidence="2" id="KW-1185">Reference proteome</keyword>
<protein>
    <submittedName>
        <fullName evidence="1">Uncharacterized protein</fullName>
    </submittedName>
</protein>
<dbReference type="EnsemblPlants" id="LPERR07G01940.3">
    <property type="protein sequence ID" value="LPERR07G01940.3"/>
    <property type="gene ID" value="LPERR07G01940"/>
</dbReference>
<name>A0A0D9WV73_9ORYZ</name>